<sequence length="66" mass="7418">MSSSSNLVTNKEASKHEQKEKQAFQDPKVNKTDMSKDTTNITTNNTSKKQVTLDNTAEIEDTQDRS</sequence>
<name>A0ACA9N4Q7_9GLOM</name>
<dbReference type="EMBL" id="CAJVPW010011739">
    <property type="protein sequence ID" value="CAG8628540.1"/>
    <property type="molecule type" value="Genomic_DNA"/>
</dbReference>
<dbReference type="Proteomes" id="UP000789366">
    <property type="component" value="Unassembled WGS sequence"/>
</dbReference>
<evidence type="ECO:0000313" key="2">
    <source>
        <dbReference type="Proteomes" id="UP000789366"/>
    </source>
</evidence>
<organism evidence="1 2">
    <name type="scientific">Cetraspora pellucida</name>
    <dbReference type="NCBI Taxonomy" id="1433469"/>
    <lineage>
        <taxon>Eukaryota</taxon>
        <taxon>Fungi</taxon>
        <taxon>Fungi incertae sedis</taxon>
        <taxon>Mucoromycota</taxon>
        <taxon>Glomeromycotina</taxon>
        <taxon>Glomeromycetes</taxon>
        <taxon>Diversisporales</taxon>
        <taxon>Gigasporaceae</taxon>
        <taxon>Cetraspora</taxon>
    </lineage>
</organism>
<keyword evidence="2" id="KW-1185">Reference proteome</keyword>
<gene>
    <name evidence="1" type="ORF">SPELUC_LOCUS8137</name>
</gene>
<protein>
    <submittedName>
        <fullName evidence="1">13395_t:CDS:1</fullName>
    </submittedName>
</protein>
<comment type="caution">
    <text evidence="1">The sequence shown here is derived from an EMBL/GenBank/DDBJ whole genome shotgun (WGS) entry which is preliminary data.</text>
</comment>
<evidence type="ECO:0000313" key="1">
    <source>
        <dbReference type="EMBL" id="CAG8628540.1"/>
    </source>
</evidence>
<reference evidence="1" key="1">
    <citation type="submission" date="2021-06" db="EMBL/GenBank/DDBJ databases">
        <authorList>
            <person name="Kallberg Y."/>
            <person name="Tangrot J."/>
            <person name="Rosling A."/>
        </authorList>
    </citation>
    <scope>NUCLEOTIDE SEQUENCE</scope>
    <source>
        <strain evidence="1">28 12/20/2015</strain>
    </source>
</reference>
<accession>A0ACA9N4Q7</accession>
<proteinExistence type="predicted"/>